<keyword evidence="4" id="KW-1185">Reference proteome</keyword>
<comment type="caution">
    <text evidence="3">The sequence shown here is derived from an EMBL/GenBank/DDBJ whole genome shotgun (WGS) entry which is preliminary data.</text>
</comment>
<proteinExistence type="inferred from homology"/>
<feature type="compositionally biased region" description="Polar residues" evidence="2">
    <location>
        <begin position="1134"/>
        <end position="1147"/>
    </location>
</feature>
<evidence type="ECO:0000313" key="4">
    <source>
        <dbReference type="Proteomes" id="UP001642483"/>
    </source>
</evidence>
<dbReference type="Proteomes" id="UP001642483">
    <property type="component" value="Unassembled WGS sequence"/>
</dbReference>
<reference evidence="3 4" key="1">
    <citation type="submission" date="2024-02" db="EMBL/GenBank/DDBJ databases">
        <authorList>
            <person name="Daric V."/>
            <person name="Darras S."/>
        </authorList>
    </citation>
    <scope>NUCLEOTIDE SEQUENCE [LARGE SCALE GENOMIC DNA]</scope>
</reference>
<protein>
    <recommendedName>
        <fullName evidence="5">Nck-associated protein 1</fullName>
    </recommendedName>
</protein>
<evidence type="ECO:0000256" key="2">
    <source>
        <dbReference type="SAM" id="MobiDB-lite"/>
    </source>
</evidence>
<evidence type="ECO:0000256" key="1">
    <source>
        <dbReference type="ARBA" id="ARBA00037947"/>
    </source>
</evidence>
<dbReference type="PANTHER" id="PTHR12093:SF10">
    <property type="entry name" value="MEMBRANE-ASSOCIATED PROTEIN HEM"/>
    <property type="match status" value="1"/>
</dbReference>
<sequence length="1156" mass="132007">MRSASRSMMARVVPGQQKLAEKLIILNNRAIGMLTRIYNIKKACSDARSKPSFLTEKALESGIKFIVRKFPQVDIRNNQNQLAGVNNAKNEILKGLSIYYHTFVDVMEFRDHFMEFIATVDSLSIFLDITVNYDLTSNFLELVVRYVSLMILVSRIDDRKAIIGLYDHAHDMIHGKMEKDFARMGQMILDYEHPLKKLVDDFAAHSRSLQSAVSSLLHVYPQRNMGAEEWRSNSLFNIVATPAQMLNPAQTDKMQCEYVNMESLERWIYFGYLFCHSSFVSSQEVTTGLWRPVLQANFCLTVFRDEVIMIHRSAEEIFSSIKGYNKKVSEIKECRDISAQQAGRAHREKRKYLRLSLKEFVAILADQPGLLGPKTLFVFMALCYSRDEVMWLSRHATNFIKKVNPEDFVDRHLGELLFYMEELRQLIRRYDEVVQRYYVQFMYGYDSVVLNEAVQNLSVCPEDESIIMTSVVNTMTSLSIKQVEQKELFDFRAMRLDWFRLQAYTSVSKAALNIRDNIQLARLMNSIAFHCRVVDELDEMILETSDLSILCFYPTFFSTAFKRCIELPAQSRFSISFPLACGHFITAVGDFCPEERAHIRDRALNYVNQFLEEMAKEARNLVFNIATEQSHLADELLPKNAGANIKQGQAKKGKAKKGAKTNLQESKKPGEESKRKDRLFVTRMDKYHLALAEICGAINYRPSFVVWEHTFSPKEYLTAHLENRFARTLVSMTFNKETNEIAKPSELLSKLKAHMSVLQTIENYVHLDVTRIFNSVLLQQSQMMDSHGETTITTLYTQWYLEVMLRQVSAGSIVFSEMRRHFVKLSNSHDSSASNQPQVNPEEYSNLQELRALAQIIGPYGMKFLNESLIWHIASQITELKKLVTQNMETLVALRTNFDKPDQMSLLYRRLEGVENVLLRMTIIGVILSFRDVAQEALNNVLQHRIPFLLASVDDFKDHILSDTDIKVTLNINELASAAGLSCNIDPTLCNALASQKVENADDEYKIACLLMVFLAVAIPVLARDEKSLFQAELVAHGNNCHCLARAVNHVAASLFTVHRGNVEERLKEFLALASSSLLKLGQETDKASTRNRESIYLLLERIVGFSPFLTMDLLESCFPYVLLRNSYHGVRRSQPNTASSNLSQAESAGAGSVTA</sequence>
<feature type="region of interest" description="Disordered" evidence="2">
    <location>
        <begin position="647"/>
        <end position="675"/>
    </location>
</feature>
<evidence type="ECO:0008006" key="5">
    <source>
        <dbReference type="Google" id="ProtNLM"/>
    </source>
</evidence>
<dbReference type="InterPro" id="IPR019137">
    <property type="entry name" value="Nck-associated_protein-1"/>
</dbReference>
<comment type="similarity">
    <text evidence="1">Belongs to the HEM-1/HEM-2 family.</text>
</comment>
<feature type="region of interest" description="Disordered" evidence="2">
    <location>
        <begin position="1134"/>
        <end position="1156"/>
    </location>
</feature>
<gene>
    <name evidence="3" type="ORF">CVLEPA_LOCUS16376</name>
</gene>
<evidence type="ECO:0000313" key="3">
    <source>
        <dbReference type="EMBL" id="CAK8685235.1"/>
    </source>
</evidence>
<dbReference type="Pfam" id="PF09735">
    <property type="entry name" value="Nckap1"/>
    <property type="match status" value="1"/>
</dbReference>
<organism evidence="3 4">
    <name type="scientific">Clavelina lepadiformis</name>
    <name type="common">Light-bulb sea squirt</name>
    <name type="synonym">Ascidia lepadiformis</name>
    <dbReference type="NCBI Taxonomy" id="159417"/>
    <lineage>
        <taxon>Eukaryota</taxon>
        <taxon>Metazoa</taxon>
        <taxon>Chordata</taxon>
        <taxon>Tunicata</taxon>
        <taxon>Ascidiacea</taxon>
        <taxon>Aplousobranchia</taxon>
        <taxon>Clavelinidae</taxon>
        <taxon>Clavelina</taxon>
    </lineage>
</organism>
<accession>A0ABP0G084</accession>
<dbReference type="EMBL" id="CAWYQH010000099">
    <property type="protein sequence ID" value="CAK8685235.1"/>
    <property type="molecule type" value="Genomic_DNA"/>
</dbReference>
<feature type="compositionally biased region" description="Basic and acidic residues" evidence="2">
    <location>
        <begin position="665"/>
        <end position="675"/>
    </location>
</feature>
<name>A0ABP0G084_CLALP</name>
<feature type="compositionally biased region" description="Basic residues" evidence="2">
    <location>
        <begin position="649"/>
        <end position="659"/>
    </location>
</feature>
<dbReference type="PANTHER" id="PTHR12093">
    <property type="entry name" value="NCK-ASSOCIATED PROTEIN 1"/>
    <property type="match status" value="1"/>
</dbReference>